<proteinExistence type="predicted"/>
<dbReference type="InterPro" id="IPR011051">
    <property type="entry name" value="RmlC_Cupin_sf"/>
</dbReference>
<dbReference type="AlphaFoldDB" id="A0AAN7PF03"/>
<dbReference type="Proteomes" id="UP001353858">
    <property type="component" value="Unassembled WGS sequence"/>
</dbReference>
<keyword evidence="1" id="KW-0472">Membrane</keyword>
<evidence type="ECO:0000313" key="3">
    <source>
        <dbReference type="Proteomes" id="UP001353858"/>
    </source>
</evidence>
<organism evidence="2 3">
    <name type="scientific">Aquatica leii</name>
    <dbReference type="NCBI Taxonomy" id="1421715"/>
    <lineage>
        <taxon>Eukaryota</taxon>
        <taxon>Metazoa</taxon>
        <taxon>Ecdysozoa</taxon>
        <taxon>Arthropoda</taxon>
        <taxon>Hexapoda</taxon>
        <taxon>Insecta</taxon>
        <taxon>Pterygota</taxon>
        <taxon>Neoptera</taxon>
        <taxon>Endopterygota</taxon>
        <taxon>Coleoptera</taxon>
        <taxon>Polyphaga</taxon>
        <taxon>Elateriformia</taxon>
        <taxon>Elateroidea</taxon>
        <taxon>Lampyridae</taxon>
        <taxon>Luciolinae</taxon>
        <taxon>Aquatica</taxon>
    </lineage>
</organism>
<evidence type="ECO:0000256" key="1">
    <source>
        <dbReference type="SAM" id="Phobius"/>
    </source>
</evidence>
<accession>A0AAN7PF03</accession>
<comment type="caution">
    <text evidence="2">The sequence shown here is derived from an EMBL/GenBank/DDBJ whole genome shotgun (WGS) entry which is preliminary data.</text>
</comment>
<feature type="transmembrane region" description="Helical" evidence="1">
    <location>
        <begin position="6"/>
        <end position="27"/>
    </location>
</feature>
<gene>
    <name evidence="2" type="ORF">RN001_000518</name>
</gene>
<keyword evidence="3" id="KW-1185">Reference proteome</keyword>
<dbReference type="SUPFAM" id="SSF51182">
    <property type="entry name" value="RmlC-like cupins"/>
    <property type="match status" value="1"/>
</dbReference>
<protein>
    <submittedName>
        <fullName evidence="2">Uncharacterized protein</fullName>
    </submittedName>
</protein>
<keyword evidence="1" id="KW-0812">Transmembrane</keyword>
<sequence>MSLNFQPDIILTIFFLYMCSNLCIILLEPKENRVSRKKINQSRRSKESTINNIRTADLESQQCKDKEIFSPEYNVDARETKLSHSKFDRIYTIIDNNIVEIDWYSKPCTIRNPPTNSIETTYLLKDIMSHSFTLSCGYTTLASSFETFFLPNNHVMMYKVESGEVLINTQLQKVVLKCLQSFYIPLGFPYSIKNCSDTEVLVLFFIRMQSL</sequence>
<name>A0AAN7PF03_9COLE</name>
<dbReference type="EMBL" id="JARPUR010000001">
    <property type="protein sequence ID" value="KAK4884247.1"/>
    <property type="molecule type" value="Genomic_DNA"/>
</dbReference>
<reference evidence="3" key="1">
    <citation type="submission" date="2023-01" db="EMBL/GenBank/DDBJ databases">
        <title>Key to firefly adult light organ development and bioluminescence: homeobox transcription factors regulate luciferase expression and transportation to peroxisome.</title>
        <authorList>
            <person name="Fu X."/>
        </authorList>
    </citation>
    <scope>NUCLEOTIDE SEQUENCE [LARGE SCALE GENOMIC DNA]</scope>
</reference>
<keyword evidence="1" id="KW-1133">Transmembrane helix</keyword>
<dbReference type="Gene3D" id="2.60.120.10">
    <property type="entry name" value="Jelly Rolls"/>
    <property type="match status" value="1"/>
</dbReference>
<evidence type="ECO:0000313" key="2">
    <source>
        <dbReference type="EMBL" id="KAK4884247.1"/>
    </source>
</evidence>
<dbReference type="InterPro" id="IPR014710">
    <property type="entry name" value="RmlC-like_jellyroll"/>
</dbReference>